<reference evidence="12" key="1">
    <citation type="submission" date="2012-01" db="EMBL/GenBank/DDBJ databases">
        <title>Hox genes and modification of single body axis into multiple axes in annelids reproducing by paratomic fission.</title>
        <authorList>
            <person name="Kostyuchenko R.P."/>
        </authorList>
    </citation>
    <scope>NUCLEOTIDE SEQUENCE</scope>
</reference>
<evidence type="ECO:0000256" key="5">
    <source>
        <dbReference type="ARBA" id="ARBA00023125"/>
    </source>
</evidence>
<dbReference type="GO" id="GO:0005634">
    <property type="term" value="C:nucleus"/>
    <property type="evidence" value="ECO:0007669"/>
    <property type="project" value="UniProtKB-SubCell"/>
</dbReference>
<evidence type="ECO:0000259" key="11">
    <source>
        <dbReference type="PROSITE" id="PS50071"/>
    </source>
</evidence>
<dbReference type="PANTHER" id="PTHR45664:SF11">
    <property type="entry name" value="HOMEOBOX PROTEIN HOX-B3"/>
    <property type="match status" value="1"/>
</dbReference>
<dbReference type="SMART" id="SM00389">
    <property type="entry name" value="HOX"/>
    <property type="match status" value="1"/>
</dbReference>
<evidence type="ECO:0000256" key="2">
    <source>
        <dbReference type="ARBA" id="ARBA00004123"/>
    </source>
</evidence>
<feature type="domain" description="Homeobox" evidence="11">
    <location>
        <begin position="242"/>
        <end position="296"/>
    </location>
</feature>
<dbReference type="AlphaFoldDB" id="M1F4U1"/>
<dbReference type="GO" id="GO:0009952">
    <property type="term" value="P:anterior/posterior pattern specification"/>
    <property type="evidence" value="ECO:0007669"/>
    <property type="project" value="TreeGrafter"/>
</dbReference>
<feature type="non-terminal residue" evidence="12">
    <location>
        <position position="296"/>
    </location>
</feature>
<accession>M1F4U1</accession>
<dbReference type="PROSITE" id="PS50071">
    <property type="entry name" value="HOMEOBOX_2"/>
    <property type="match status" value="1"/>
</dbReference>
<evidence type="ECO:0000256" key="10">
    <source>
        <dbReference type="SAM" id="MobiDB-lite"/>
    </source>
</evidence>
<keyword evidence="4" id="KW-0217">Developmental protein</keyword>
<proteinExistence type="evidence at transcript level"/>
<evidence type="ECO:0000256" key="6">
    <source>
        <dbReference type="ARBA" id="ARBA00023155"/>
    </source>
</evidence>
<keyword evidence="5 8" id="KW-0238">DNA-binding</keyword>
<protein>
    <submittedName>
        <fullName evidence="12">Hox3 homeobox protein</fullName>
    </submittedName>
</protein>
<evidence type="ECO:0000256" key="8">
    <source>
        <dbReference type="PROSITE-ProRule" id="PRU00108"/>
    </source>
</evidence>
<evidence type="ECO:0000256" key="4">
    <source>
        <dbReference type="ARBA" id="ARBA00022473"/>
    </source>
</evidence>
<dbReference type="GO" id="GO:0000978">
    <property type="term" value="F:RNA polymerase II cis-regulatory region sequence-specific DNA binding"/>
    <property type="evidence" value="ECO:0007669"/>
    <property type="project" value="TreeGrafter"/>
</dbReference>
<evidence type="ECO:0000256" key="3">
    <source>
        <dbReference type="ARBA" id="ARBA00009107"/>
    </source>
</evidence>
<dbReference type="InterPro" id="IPR009057">
    <property type="entry name" value="Homeodomain-like_sf"/>
</dbReference>
<dbReference type="CDD" id="cd00086">
    <property type="entry name" value="homeodomain"/>
    <property type="match status" value="1"/>
</dbReference>
<dbReference type="EMBL" id="JQ433570">
    <property type="protein sequence ID" value="AFJ94201.1"/>
    <property type="molecule type" value="mRNA"/>
</dbReference>
<feature type="region of interest" description="Disordered" evidence="10">
    <location>
        <begin position="84"/>
        <end position="119"/>
    </location>
</feature>
<evidence type="ECO:0000256" key="9">
    <source>
        <dbReference type="RuleBase" id="RU000682"/>
    </source>
</evidence>
<dbReference type="PRINTS" id="PR00024">
    <property type="entry name" value="HOMEOBOX"/>
</dbReference>
<dbReference type="InterPro" id="IPR020479">
    <property type="entry name" value="HD_metazoa"/>
</dbReference>
<dbReference type="Gene3D" id="1.10.10.60">
    <property type="entry name" value="Homeodomain-like"/>
    <property type="match status" value="1"/>
</dbReference>
<dbReference type="PANTHER" id="PTHR45664">
    <property type="entry name" value="PROTEIN ZERKNUELLT 1-RELATED"/>
    <property type="match status" value="1"/>
</dbReference>
<dbReference type="SUPFAM" id="SSF46689">
    <property type="entry name" value="Homeodomain-like"/>
    <property type="match status" value="1"/>
</dbReference>
<name>M1F4U1_9ANNE</name>
<keyword evidence="7 8" id="KW-0539">Nucleus</keyword>
<comment type="subcellular location">
    <subcellularLocation>
        <location evidence="2 8 9">Nucleus</location>
    </subcellularLocation>
</comment>
<feature type="compositionally biased region" description="Low complexity" evidence="10">
    <location>
        <begin position="92"/>
        <end position="108"/>
    </location>
</feature>
<evidence type="ECO:0000313" key="12">
    <source>
        <dbReference type="EMBL" id="AFJ94201.1"/>
    </source>
</evidence>
<organism evidence="12">
    <name type="scientific">Pristina longiseta</name>
    <dbReference type="NCBI Taxonomy" id="188231"/>
    <lineage>
        <taxon>Eukaryota</taxon>
        <taxon>Metazoa</taxon>
        <taxon>Spiralia</taxon>
        <taxon>Lophotrochozoa</taxon>
        <taxon>Annelida</taxon>
        <taxon>Clitellata</taxon>
        <taxon>Oligochaeta</taxon>
        <taxon>Tubificida</taxon>
        <taxon>Tubificina</taxon>
        <taxon>Naididae</taxon>
        <taxon>Naidinae</taxon>
        <taxon>Pristina</taxon>
    </lineage>
</organism>
<evidence type="ECO:0000256" key="7">
    <source>
        <dbReference type="ARBA" id="ARBA00023242"/>
    </source>
</evidence>
<keyword evidence="6 8" id="KW-0371">Homeobox</keyword>
<dbReference type="Pfam" id="PF00046">
    <property type="entry name" value="Homeodomain"/>
    <property type="match status" value="1"/>
</dbReference>
<sequence length="296" mass="31677">MAALCGSSPIRLDIKLSSSTSFDLSIPPETRGSGDSCTVPSAIGGGPNDADLNAMQKYYGVWEEKAHSMRGVYLAVAQHPGTSASPLYGHAPETVQPTPPVSSSKPPTLSSPPTPELHPFGQRSGPGYYPASDYGCSPYAGYESMTSDVGNGAPPFYGCRRMPPDAEKMAAMCRHAGPAGGIGSAANLHQWLREQHQNSLSMIAHQPHDYSLMDSQFGGDGHKVLCAGGMAGHTGAVGAGGPGSKRARTAYTSAQLVELEKEFHYNRYLCRPRRIELASLLNLSERQIKIWFQNRR</sequence>
<comment type="similarity">
    <text evidence="3">Belongs to the Antp homeobox family.</text>
</comment>
<comment type="function">
    <text evidence="1">Sequence-specific transcription factor which is part of a developmental regulatory system that provides cells with specific positional identities on the anterior-posterior axis.</text>
</comment>
<dbReference type="GO" id="GO:0000981">
    <property type="term" value="F:DNA-binding transcription factor activity, RNA polymerase II-specific"/>
    <property type="evidence" value="ECO:0007669"/>
    <property type="project" value="TreeGrafter"/>
</dbReference>
<dbReference type="InterPro" id="IPR001356">
    <property type="entry name" value="HD"/>
</dbReference>
<evidence type="ECO:0000256" key="1">
    <source>
        <dbReference type="ARBA" id="ARBA00003263"/>
    </source>
</evidence>
<gene>
    <name evidence="12" type="primary">Hox3</name>
</gene>